<keyword evidence="2" id="KW-0560">Oxidoreductase</keyword>
<dbReference type="InterPro" id="IPR036291">
    <property type="entry name" value="NAD(P)-bd_dom_sf"/>
</dbReference>
<evidence type="ECO:0000313" key="4">
    <source>
        <dbReference type="Proteomes" id="UP000060602"/>
    </source>
</evidence>
<dbReference type="PANTHER" id="PTHR24320:SF274">
    <property type="entry name" value="CHAIN DEHYDROGENASE, PUTATIVE (AFU_ORTHOLOGUE AFUA_4G00440)-RELATED"/>
    <property type="match status" value="1"/>
</dbReference>
<reference evidence="4" key="1">
    <citation type="submission" date="2015-12" db="EMBL/GenBank/DDBJ databases">
        <title>FDA dAtabase for Regulatory Grade micrObial Sequences (FDA-ARGOS): Supporting development and validation of Infectious Disease Dx tests.</title>
        <authorList>
            <person name="Case J."/>
            <person name="Tallon L."/>
            <person name="Sadzewicz L."/>
            <person name="Sengamalay N."/>
            <person name="Ott S."/>
            <person name="Godinez A."/>
            <person name="Nagaraj S."/>
            <person name="Nadendla S."/>
            <person name="Sichtig H."/>
        </authorList>
    </citation>
    <scope>NUCLEOTIDE SEQUENCE [LARGE SCALE GENOMIC DNA]</scope>
    <source>
        <strain evidence="4">FDAARGOS_147</strain>
    </source>
</reference>
<dbReference type="Pfam" id="PF00106">
    <property type="entry name" value="adh_short"/>
    <property type="match status" value="1"/>
</dbReference>
<dbReference type="PRINTS" id="PR00081">
    <property type="entry name" value="GDHRDH"/>
</dbReference>
<dbReference type="EMBL" id="CP014060">
    <property type="protein sequence ID" value="AMG34632.1"/>
    <property type="molecule type" value="Genomic_DNA"/>
</dbReference>
<dbReference type="GO" id="GO:0016491">
    <property type="term" value="F:oxidoreductase activity"/>
    <property type="evidence" value="ECO:0007669"/>
    <property type="project" value="UniProtKB-KW"/>
</dbReference>
<evidence type="ECO:0000256" key="1">
    <source>
        <dbReference type="ARBA" id="ARBA00006484"/>
    </source>
</evidence>
<organism evidence="3 4">
    <name type="scientific">Alcaligenes xylosoxydans xylosoxydans</name>
    <name type="common">Achromobacter xylosoxidans</name>
    <dbReference type="NCBI Taxonomy" id="85698"/>
    <lineage>
        <taxon>Bacteria</taxon>
        <taxon>Pseudomonadati</taxon>
        <taxon>Pseudomonadota</taxon>
        <taxon>Betaproteobacteria</taxon>
        <taxon>Burkholderiales</taxon>
        <taxon>Alcaligenaceae</taxon>
        <taxon>Achromobacter</taxon>
    </lineage>
</organism>
<gene>
    <name evidence="3" type="ORF">AL504_00250</name>
</gene>
<evidence type="ECO:0000256" key="2">
    <source>
        <dbReference type="ARBA" id="ARBA00023002"/>
    </source>
</evidence>
<protein>
    <submittedName>
        <fullName evidence="3">KR domain-containing protein</fullName>
    </submittedName>
</protein>
<dbReference type="InterPro" id="IPR002347">
    <property type="entry name" value="SDR_fam"/>
</dbReference>
<dbReference type="Proteomes" id="UP000060602">
    <property type="component" value="Chromosome"/>
</dbReference>
<dbReference type="PANTHER" id="PTHR24320">
    <property type="entry name" value="RETINOL DEHYDROGENASE"/>
    <property type="match status" value="1"/>
</dbReference>
<sequence>MARIFITGSVDGLGLAAARALLADGHMVVVHGRNRERLGAARELLSQGALAVVGDLADLAQTRDLADQLNALGRMDAVIHNAGVFTGPAILPVNVIAPYVLTALMARPRRLVYLSSEMHEDGRPDLAGMAWDGSRESGSYSDSKLFVTALMAAVARRWPDVISHAVDPGWVPTKMGGPDAPGDLSLGHVTQAWLATTDDPAASRSGGYWHHQARRQPHLATHDEAFQARLLQALHDATGIALP</sequence>
<dbReference type="Gene3D" id="3.40.50.720">
    <property type="entry name" value="NAD(P)-binding Rossmann-like Domain"/>
    <property type="match status" value="1"/>
</dbReference>
<accession>A0A0X8NUJ1</accession>
<name>A0A0X8NUJ1_ALCXX</name>
<dbReference type="AlphaFoldDB" id="A0A0X8NUJ1"/>
<dbReference type="SUPFAM" id="SSF51735">
    <property type="entry name" value="NAD(P)-binding Rossmann-fold domains"/>
    <property type="match status" value="1"/>
</dbReference>
<proteinExistence type="inferred from homology"/>
<dbReference type="RefSeq" id="WP_061070744.1">
    <property type="nucleotide sequence ID" value="NZ_CP014060.2"/>
</dbReference>
<evidence type="ECO:0000313" key="3">
    <source>
        <dbReference type="EMBL" id="AMG34632.1"/>
    </source>
</evidence>
<comment type="similarity">
    <text evidence="1">Belongs to the short-chain dehydrogenases/reductases (SDR) family.</text>
</comment>